<comment type="caution">
    <text evidence="1">The sequence shown here is derived from an EMBL/GenBank/DDBJ whole genome shotgun (WGS) entry which is preliminary data.</text>
</comment>
<evidence type="ECO:0000313" key="1">
    <source>
        <dbReference type="EMBL" id="TGY96949.1"/>
    </source>
</evidence>
<dbReference type="EMBL" id="SRYA01000011">
    <property type="protein sequence ID" value="TGY96949.1"/>
    <property type="molecule type" value="Genomic_DNA"/>
</dbReference>
<name>A0AC61RYW6_9FIRM</name>
<accession>A0AC61RYW6</accession>
<evidence type="ECO:0000313" key="2">
    <source>
        <dbReference type="Proteomes" id="UP000304953"/>
    </source>
</evidence>
<organism evidence="1 2">
    <name type="scientific">Petralouisia muris</name>
    <dbReference type="NCBI Taxonomy" id="3032872"/>
    <lineage>
        <taxon>Bacteria</taxon>
        <taxon>Bacillati</taxon>
        <taxon>Bacillota</taxon>
        <taxon>Clostridia</taxon>
        <taxon>Lachnospirales</taxon>
        <taxon>Lachnospiraceae</taxon>
        <taxon>Petralouisia</taxon>
    </lineage>
</organism>
<proteinExistence type="predicted"/>
<protein>
    <submittedName>
        <fullName evidence="1">YicC family protein</fullName>
    </submittedName>
</protein>
<sequence>MIKSMTGFGCCEIADGAYRVTVEMKSVNHRYLDIAVKLPRKLISFEHAVRNLLKTYIQRGKVDVYINFEDCTENQINLKYNEALAAEYVKYIHQMADAFSMPCELDAVSLSRYPEILTLEARTVDEEELWNILERAVSGAAEKFVNARVQEGEQLREDLLSKLTVMSGYVEQIEARSPEILEEYRRKLTDKVNELLADAQTDENRIMMEVAVFADRICTDEETVRLKSHIANTRDTLVQGGSIGRKLDFLAQEMNREANTILSKANDLTVSDIAINLKTDIEKVREQIQNIE</sequence>
<dbReference type="Proteomes" id="UP000304953">
    <property type="component" value="Unassembled WGS sequence"/>
</dbReference>
<keyword evidence="2" id="KW-1185">Reference proteome</keyword>
<reference evidence="1" key="1">
    <citation type="submission" date="2019-04" db="EMBL/GenBank/DDBJ databases">
        <title>Microbes associate with the intestines of laboratory mice.</title>
        <authorList>
            <person name="Navarre W."/>
            <person name="Wong E."/>
            <person name="Huang K."/>
            <person name="Tropini C."/>
            <person name="Ng K."/>
            <person name="Yu B."/>
        </authorList>
    </citation>
    <scope>NUCLEOTIDE SEQUENCE</scope>
    <source>
        <strain evidence="1">NM01_1-7b</strain>
    </source>
</reference>
<gene>
    <name evidence="1" type="ORF">E5329_06925</name>
</gene>